<proteinExistence type="inferred from homology"/>
<dbReference type="PANTHER" id="PTHR21237:SF23">
    <property type="entry name" value="GRPE PROTEIN HOMOLOG, MITOCHONDRIAL"/>
    <property type="match status" value="1"/>
</dbReference>
<dbReference type="InterPro" id="IPR000740">
    <property type="entry name" value="GrpE"/>
</dbReference>
<protein>
    <recommendedName>
        <fullName evidence="3 4">Protein GrpE</fullName>
    </recommendedName>
    <alternativeName>
        <fullName evidence="3">HSP-70 cofactor</fullName>
    </alternativeName>
</protein>
<dbReference type="CDD" id="cd00446">
    <property type="entry name" value="GrpE"/>
    <property type="match status" value="1"/>
</dbReference>
<dbReference type="PRINTS" id="PR00773">
    <property type="entry name" value="GRPEPROTEIN"/>
</dbReference>
<comment type="subcellular location">
    <subcellularLocation>
        <location evidence="3">Cytoplasm</location>
    </subcellularLocation>
</comment>
<comment type="caution">
    <text evidence="6">The sequence shown here is derived from an EMBL/GenBank/DDBJ whole genome shotgun (WGS) entry which is preliminary data.</text>
</comment>
<dbReference type="AlphaFoldDB" id="A0A1F7VG61"/>
<evidence type="ECO:0000256" key="1">
    <source>
        <dbReference type="ARBA" id="ARBA00009054"/>
    </source>
</evidence>
<keyword evidence="3" id="KW-0963">Cytoplasm</keyword>
<evidence type="ECO:0000256" key="4">
    <source>
        <dbReference type="RuleBase" id="RU000639"/>
    </source>
</evidence>
<organism evidence="6 7">
    <name type="scientific">Candidatus Uhrbacteria bacterium RIFCSPLOWO2_02_FULL_51_9</name>
    <dbReference type="NCBI Taxonomy" id="1802410"/>
    <lineage>
        <taxon>Bacteria</taxon>
        <taxon>Candidatus Uhriibacteriota</taxon>
    </lineage>
</organism>
<dbReference type="GO" id="GO:0051087">
    <property type="term" value="F:protein-folding chaperone binding"/>
    <property type="evidence" value="ECO:0007669"/>
    <property type="project" value="InterPro"/>
</dbReference>
<evidence type="ECO:0000256" key="5">
    <source>
        <dbReference type="RuleBase" id="RU004478"/>
    </source>
</evidence>
<dbReference type="InterPro" id="IPR013805">
    <property type="entry name" value="GrpE_CC"/>
</dbReference>
<keyword evidence="3 4" id="KW-0346">Stress response</keyword>
<name>A0A1F7VG61_9BACT</name>
<sequence>MSEQEQSIEEMKAERDKYLAGWQRAQADYENLKRETAARNGQLSQMVLEAMLMEMLPILDSVQLALAHAPEPPPKADTPMAWKDWVDGIRHIERHFADSFRQLGVDAVDALGKPFDPAFMEAVGEAAGASEGEVVEVKQAGYRIGEKCLRPAKVIVSKI</sequence>
<comment type="subunit">
    <text evidence="3">Homodimer.</text>
</comment>
<dbReference type="Gene3D" id="3.90.20.20">
    <property type="match status" value="1"/>
</dbReference>
<keyword evidence="2 3" id="KW-0143">Chaperone</keyword>
<dbReference type="STRING" id="1802410.A3H75_01220"/>
<dbReference type="InterPro" id="IPR009012">
    <property type="entry name" value="GrpE_head"/>
</dbReference>
<evidence type="ECO:0000256" key="3">
    <source>
        <dbReference type="HAMAP-Rule" id="MF_01151"/>
    </source>
</evidence>
<comment type="function">
    <text evidence="3 4">Participates actively in the response to hyperosmotic and heat shock by preventing the aggregation of stress-denatured proteins, in association with DnaK and GrpE. It is the nucleotide exchange factor for DnaK and may function as a thermosensor. Unfolded proteins bind initially to DnaJ; upon interaction with the DnaJ-bound protein, DnaK hydrolyzes its bound ATP, resulting in the formation of a stable complex. GrpE releases ADP from DnaK; ATP binding to DnaK triggers the release of the substrate protein, thus completing the reaction cycle. Several rounds of ATP-dependent interactions between DnaJ, DnaK and GrpE are required for fully efficient folding.</text>
</comment>
<dbReference type="Pfam" id="PF01025">
    <property type="entry name" value="GrpE"/>
    <property type="match status" value="1"/>
</dbReference>
<evidence type="ECO:0000313" key="7">
    <source>
        <dbReference type="Proteomes" id="UP000176678"/>
    </source>
</evidence>
<reference evidence="6 7" key="1">
    <citation type="journal article" date="2016" name="Nat. Commun.">
        <title>Thousands of microbial genomes shed light on interconnected biogeochemical processes in an aquifer system.</title>
        <authorList>
            <person name="Anantharaman K."/>
            <person name="Brown C.T."/>
            <person name="Hug L.A."/>
            <person name="Sharon I."/>
            <person name="Castelle C.J."/>
            <person name="Probst A.J."/>
            <person name="Thomas B.C."/>
            <person name="Singh A."/>
            <person name="Wilkins M.J."/>
            <person name="Karaoz U."/>
            <person name="Brodie E.L."/>
            <person name="Williams K.H."/>
            <person name="Hubbard S.S."/>
            <person name="Banfield J.F."/>
        </authorList>
    </citation>
    <scope>NUCLEOTIDE SEQUENCE [LARGE SCALE GENOMIC DNA]</scope>
</reference>
<dbReference type="EMBL" id="MGES01000001">
    <property type="protein sequence ID" value="OGL89475.1"/>
    <property type="molecule type" value="Genomic_DNA"/>
</dbReference>
<dbReference type="PROSITE" id="PS01071">
    <property type="entry name" value="GRPE"/>
    <property type="match status" value="1"/>
</dbReference>
<dbReference type="PANTHER" id="PTHR21237">
    <property type="entry name" value="GRPE PROTEIN"/>
    <property type="match status" value="1"/>
</dbReference>
<dbReference type="GO" id="GO:0042803">
    <property type="term" value="F:protein homodimerization activity"/>
    <property type="evidence" value="ECO:0007669"/>
    <property type="project" value="InterPro"/>
</dbReference>
<dbReference type="GO" id="GO:0006457">
    <property type="term" value="P:protein folding"/>
    <property type="evidence" value="ECO:0007669"/>
    <property type="project" value="InterPro"/>
</dbReference>
<accession>A0A1F7VG61</accession>
<dbReference type="Proteomes" id="UP000176678">
    <property type="component" value="Unassembled WGS sequence"/>
</dbReference>
<evidence type="ECO:0000313" key="6">
    <source>
        <dbReference type="EMBL" id="OGL89475.1"/>
    </source>
</evidence>
<dbReference type="SUPFAM" id="SSF51064">
    <property type="entry name" value="Head domain of nucleotide exchange factor GrpE"/>
    <property type="match status" value="1"/>
</dbReference>
<dbReference type="HAMAP" id="MF_01151">
    <property type="entry name" value="GrpE"/>
    <property type="match status" value="1"/>
</dbReference>
<gene>
    <name evidence="3" type="primary">grpE</name>
    <name evidence="6" type="ORF">A3H75_01220</name>
</gene>
<evidence type="ECO:0000256" key="2">
    <source>
        <dbReference type="ARBA" id="ARBA00023186"/>
    </source>
</evidence>
<dbReference type="SUPFAM" id="SSF58014">
    <property type="entry name" value="Coiled-coil domain of nucleotide exchange factor GrpE"/>
    <property type="match status" value="1"/>
</dbReference>
<comment type="similarity">
    <text evidence="1 3 5">Belongs to the GrpE family.</text>
</comment>
<dbReference type="GO" id="GO:0051082">
    <property type="term" value="F:unfolded protein binding"/>
    <property type="evidence" value="ECO:0007669"/>
    <property type="project" value="TreeGrafter"/>
</dbReference>
<dbReference type="Gene3D" id="2.30.22.10">
    <property type="entry name" value="Head domain of nucleotide exchange factor GrpE"/>
    <property type="match status" value="1"/>
</dbReference>
<dbReference type="GO" id="GO:0000774">
    <property type="term" value="F:adenyl-nucleotide exchange factor activity"/>
    <property type="evidence" value="ECO:0007669"/>
    <property type="project" value="InterPro"/>
</dbReference>
<dbReference type="GO" id="GO:0005737">
    <property type="term" value="C:cytoplasm"/>
    <property type="evidence" value="ECO:0007669"/>
    <property type="project" value="UniProtKB-SubCell"/>
</dbReference>